<feature type="region of interest" description="Disordered" evidence="1">
    <location>
        <begin position="19"/>
        <end position="47"/>
    </location>
</feature>
<evidence type="ECO:0000313" key="3">
    <source>
        <dbReference type="Proteomes" id="UP000419144"/>
    </source>
</evidence>
<reference evidence="2" key="1">
    <citation type="submission" date="2019-11" db="EMBL/GenBank/DDBJ databases">
        <title>Leishmania tarentolae CDS.</title>
        <authorList>
            <person name="Goto Y."/>
            <person name="Yamagishi J."/>
        </authorList>
    </citation>
    <scope>NUCLEOTIDE SEQUENCE [LARGE SCALE GENOMIC DNA]</scope>
    <source>
        <strain evidence="2">Parrot Tar II</strain>
    </source>
</reference>
<comment type="caution">
    <text evidence="2">The sequence shown here is derived from an EMBL/GenBank/DDBJ whole genome shotgun (WGS) entry which is preliminary data.</text>
</comment>
<name>A0A640KRP8_LEITA</name>
<dbReference type="VEuPathDB" id="TriTrypDB:LtaPh_3436500"/>
<evidence type="ECO:0000256" key="1">
    <source>
        <dbReference type="SAM" id="MobiDB-lite"/>
    </source>
</evidence>
<keyword evidence="3" id="KW-1185">Reference proteome</keyword>
<protein>
    <recommendedName>
        <fullName evidence="4">Sfi1 spindle body domain-containing protein</fullName>
    </recommendedName>
</protein>
<accession>A0A640KRP8</accession>
<dbReference type="Proteomes" id="UP000419144">
    <property type="component" value="Unassembled WGS sequence"/>
</dbReference>
<dbReference type="AlphaFoldDB" id="A0A640KRP8"/>
<dbReference type="EMBL" id="BLBS01000054">
    <property type="protein sequence ID" value="GET92440.1"/>
    <property type="molecule type" value="Genomic_DNA"/>
</dbReference>
<proteinExistence type="predicted"/>
<sequence length="351" mass="41737">MHLFGTPCARQRVESFSTQQLGSLSHNEGSSSTWYRERPPQPQTSRGAAVAMRAHAPSCGVAFENHAHIATHRNRDIITAELQRIRAEANTIVVERWFLRWGLYVVRRAALRRVQHHAQLALWSRVCARCFAWWRLVTQRRLCREALYREASARERVTLIDGLCRVAWDRWRQWARVRARQHASAVHLGLVNRQRHAYLRFHVWTYLLRRSRQLRAVEQIRFSAERSLARYTLIRWGLHTLEEYLAFPLQVRAAQKVVTAAFHAWQRRALIGASVRLIRHEALLHLAQRCLDRWKRWLRRRLQAAVLRETNEARLLLRIFSQWTWQHVLHALDYEQYVAERHLPRFFSSSP</sequence>
<evidence type="ECO:0000313" key="2">
    <source>
        <dbReference type="EMBL" id="GET92440.1"/>
    </source>
</evidence>
<feature type="compositionally biased region" description="Polar residues" evidence="1">
    <location>
        <begin position="19"/>
        <end position="34"/>
    </location>
</feature>
<evidence type="ECO:0008006" key="4">
    <source>
        <dbReference type="Google" id="ProtNLM"/>
    </source>
</evidence>
<dbReference type="OrthoDB" id="265928at2759"/>
<gene>
    <name evidence="2" type="ORF">LtaPh_3436500</name>
</gene>
<organism evidence="2 3">
    <name type="scientific">Leishmania tarentolae</name>
    <name type="common">Sauroleishmania tarentolae</name>
    <dbReference type="NCBI Taxonomy" id="5689"/>
    <lineage>
        <taxon>Eukaryota</taxon>
        <taxon>Discoba</taxon>
        <taxon>Euglenozoa</taxon>
        <taxon>Kinetoplastea</taxon>
        <taxon>Metakinetoplastina</taxon>
        <taxon>Trypanosomatida</taxon>
        <taxon>Trypanosomatidae</taxon>
        <taxon>Leishmaniinae</taxon>
        <taxon>Leishmania</taxon>
        <taxon>lizard Leishmania</taxon>
    </lineage>
</organism>